<name>A0A2I0B304_9ASPA</name>
<dbReference type="STRING" id="1088818.A0A2I0B304"/>
<keyword evidence="4 7" id="KW-0518">Myosin</keyword>
<keyword evidence="6 7" id="KW-0009">Actin-binding</keyword>
<proteinExistence type="inferred from homology"/>
<evidence type="ECO:0000256" key="1">
    <source>
        <dbReference type="ARBA" id="ARBA00022741"/>
    </source>
</evidence>
<evidence type="ECO:0000256" key="6">
    <source>
        <dbReference type="ARBA" id="ARBA00023203"/>
    </source>
</evidence>
<evidence type="ECO:0000256" key="5">
    <source>
        <dbReference type="ARBA" id="ARBA00023175"/>
    </source>
</evidence>
<feature type="coiled-coil region" evidence="8">
    <location>
        <begin position="573"/>
        <end position="607"/>
    </location>
</feature>
<feature type="region of interest" description="Actin-binding" evidence="7">
    <location>
        <begin position="309"/>
        <end position="331"/>
    </location>
</feature>
<dbReference type="SUPFAM" id="SSF52540">
    <property type="entry name" value="P-loop containing nucleoside triphosphate hydrolases"/>
    <property type="match status" value="2"/>
</dbReference>
<dbReference type="GO" id="GO:0030048">
    <property type="term" value="P:actin filament-based movement"/>
    <property type="evidence" value="ECO:0007669"/>
    <property type="project" value="UniProtKB-ARBA"/>
</dbReference>
<dbReference type="GO" id="GO:0016020">
    <property type="term" value="C:membrane"/>
    <property type="evidence" value="ECO:0007669"/>
    <property type="project" value="TreeGrafter"/>
</dbReference>
<dbReference type="Gene3D" id="1.20.58.530">
    <property type="match status" value="1"/>
</dbReference>
<dbReference type="OrthoDB" id="6108017at2759"/>
<keyword evidence="12" id="KW-1185">Reference proteome</keyword>
<organism evidence="11 12">
    <name type="scientific">Apostasia shenzhenica</name>
    <dbReference type="NCBI Taxonomy" id="1088818"/>
    <lineage>
        <taxon>Eukaryota</taxon>
        <taxon>Viridiplantae</taxon>
        <taxon>Streptophyta</taxon>
        <taxon>Embryophyta</taxon>
        <taxon>Tracheophyta</taxon>
        <taxon>Spermatophyta</taxon>
        <taxon>Magnoliopsida</taxon>
        <taxon>Liliopsida</taxon>
        <taxon>Asparagales</taxon>
        <taxon>Orchidaceae</taxon>
        <taxon>Apostasioideae</taxon>
        <taxon>Apostasia</taxon>
    </lineage>
</organism>
<dbReference type="EC" id="5.99.1.2" evidence="11"/>
<dbReference type="PANTHER" id="PTHR13140">
    <property type="entry name" value="MYOSIN"/>
    <property type="match status" value="1"/>
</dbReference>
<feature type="domain" description="Myosin motor" evidence="10">
    <location>
        <begin position="1"/>
        <end position="428"/>
    </location>
</feature>
<evidence type="ECO:0000256" key="2">
    <source>
        <dbReference type="ARBA" id="ARBA00022840"/>
    </source>
</evidence>
<dbReference type="GO" id="GO:0000146">
    <property type="term" value="F:microfilament motor activity"/>
    <property type="evidence" value="ECO:0007669"/>
    <property type="project" value="TreeGrafter"/>
</dbReference>
<dbReference type="GO" id="GO:0005524">
    <property type="term" value="F:ATP binding"/>
    <property type="evidence" value="ECO:0007669"/>
    <property type="project" value="UniProtKB-KW"/>
</dbReference>
<evidence type="ECO:0000259" key="9">
    <source>
        <dbReference type="PROSITE" id="PS51126"/>
    </source>
</evidence>
<evidence type="ECO:0000256" key="8">
    <source>
        <dbReference type="SAM" id="Coils"/>
    </source>
</evidence>
<evidence type="ECO:0000313" key="11">
    <source>
        <dbReference type="EMBL" id="PKA62171.1"/>
    </source>
</evidence>
<dbReference type="PANTHER" id="PTHR13140:SF781">
    <property type="entry name" value="MYOSIN-15"/>
    <property type="match status" value="1"/>
</dbReference>
<dbReference type="GO" id="GO:0016459">
    <property type="term" value="C:myosin complex"/>
    <property type="evidence" value="ECO:0007669"/>
    <property type="project" value="UniProtKB-KW"/>
</dbReference>
<dbReference type="EMBL" id="KZ451919">
    <property type="protein sequence ID" value="PKA62171.1"/>
    <property type="molecule type" value="Genomic_DNA"/>
</dbReference>
<keyword evidence="1" id="KW-0547">Nucleotide-binding</keyword>
<dbReference type="Gene3D" id="1.20.120.720">
    <property type="entry name" value="Myosin VI head, motor domain, U50 subdomain"/>
    <property type="match status" value="1"/>
</dbReference>
<dbReference type="GO" id="GO:0007015">
    <property type="term" value="P:actin filament organization"/>
    <property type="evidence" value="ECO:0007669"/>
    <property type="project" value="TreeGrafter"/>
</dbReference>
<dbReference type="PRINTS" id="PR00193">
    <property type="entry name" value="MYOSINHEAVY"/>
</dbReference>
<dbReference type="SMART" id="SM00242">
    <property type="entry name" value="MYSc"/>
    <property type="match status" value="1"/>
</dbReference>
<sequence length="1087" mass="125806">MDIVGINLDNQEAIFRTLAAILHLGNIEFSPGKEHDSSSIKDESSKFHLQMAANLFKCDENILLSTLCFRSIRTCDGSIMKALDCAAATASRDTLAKTVYARIFDWLVENVNRSVGQDKSSRLRIGLLDIYGFECFKNNSFEQFCINFANEKLQQHFNQHVFKMEQEEYTNEQINWSYIDFIDNQDVLDLIEKKPIGIISLLDEACMLPKATHETFSMKLFQSFSTHPRLEKAKFSKTDFTLSHYAGKVPYQTLSFVDKNRDYVVAEHQNLLSSSRCLFISKLFSSVSEGPFRSSYKFSSVASRFKQQLQALMETLNSTEPHYVRCIKPNSTNCPQKFENKSVLHQLRCGGVLEAVRISLSGYPTRRTYSEFIDRFGILDPKHTDHRIDEKALTERVIKKLQLKNFQLGKTKVFLRAGQIAVLDARRNEILDKATRLIQCFYRSYVARRRFVMRRRAAVKLQAIFRGYWERGIYKMRKESTAATLVQKYLRTWILRRTFLHLYSVVLHIQSCIRRFYAMQKLLHMKEQKAAVTIQAHWRMFTACLQIQKYRNSAISIQCSWRRKLASRELRRLKLAANEAGALREAKNKLEIELEDLKLRLTLEKRLRVASEESKTVEISNMQNILEAQNAGVNSMKLAYRDEQNKNKSLQEQLDLVLKENKDLHVRLAKMEELEKKNLVLKNTLESLTESNLEMEQELLNTRKYSHDTVDKLQDAEIKFLRLQQYLHNLEEKLVSLDDENQILRQKALSLSPRNSLAGALKSIPENHSVGSVLSSTNQWPTPESPTTKLLHFLPRRLSDLRISRMVIERHEEYLQLLQKCIKEDLGFRDGKPVAACIIYKCLLHWHAFEAEKTDIFDYLIEAINNAFKADNENDILPYWLSNASAFLCLLQRNLRSNGFFISHYRQSAGSLNLSGRIGQSPKSPKMLIEVGQNLSFVDARYPAMLFKQQLNACLEKIFGLIRDNLKKEISPLLSLCIQAPKSTRGSAGRTLKSPGGTITQQPLSNHWDRIIKFLDSLKDRLQKNYVPSFFIRKLITQVFSFINIQLFNSLLLRRECCTFSNGEYVKSGLLVLEKWIVDATEEVTFF</sequence>
<keyword evidence="2" id="KW-0067">ATP-binding</keyword>
<keyword evidence="11" id="KW-0413">Isomerase</keyword>
<dbReference type="InterPro" id="IPR036961">
    <property type="entry name" value="Kinesin_motor_dom_sf"/>
</dbReference>
<dbReference type="GO" id="GO:0051015">
    <property type="term" value="F:actin filament binding"/>
    <property type="evidence" value="ECO:0007669"/>
    <property type="project" value="TreeGrafter"/>
</dbReference>
<dbReference type="InterPro" id="IPR001609">
    <property type="entry name" value="Myosin_head_motor_dom-like"/>
</dbReference>
<protein>
    <submittedName>
        <fullName evidence="11">DNA topoisomerase III</fullName>
        <ecNumber evidence="11">5.99.1.2</ecNumber>
    </submittedName>
</protein>
<dbReference type="Proteomes" id="UP000236161">
    <property type="component" value="Unassembled WGS sequence"/>
</dbReference>
<dbReference type="InterPro" id="IPR027417">
    <property type="entry name" value="P-loop_NTPase"/>
</dbReference>
<feature type="domain" description="Dilute" evidence="9">
    <location>
        <begin position="858"/>
        <end position="1087"/>
    </location>
</feature>
<dbReference type="GO" id="GO:0005737">
    <property type="term" value="C:cytoplasm"/>
    <property type="evidence" value="ECO:0007669"/>
    <property type="project" value="TreeGrafter"/>
</dbReference>
<dbReference type="SMART" id="SM00015">
    <property type="entry name" value="IQ"/>
    <property type="match status" value="5"/>
</dbReference>
<dbReference type="InterPro" id="IPR000048">
    <property type="entry name" value="IQ_motif_EF-hand-BS"/>
</dbReference>
<comment type="similarity">
    <text evidence="7">Belongs to the TRAFAC class myosin-kinesin ATPase superfamily. Myosin family.</text>
</comment>
<keyword evidence="3 8" id="KW-0175">Coiled coil</keyword>
<evidence type="ECO:0000256" key="3">
    <source>
        <dbReference type="ARBA" id="ARBA00023054"/>
    </source>
</evidence>
<dbReference type="Gene3D" id="1.20.5.190">
    <property type="match status" value="3"/>
</dbReference>
<evidence type="ECO:0000313" key="12">
    <source>
        <dbReference type="Proteomes" id="UP000236161"/>
    </source>
</evidence>
<dbReference type="Pfam" id="PF00063">
    <property type="entry name" value="Myosin_head"/>
    <property type="match status" value="1"/>
</dbReference>
<dbReference type="Gene3D" id="3.40.850.10">
    <property type="entry name" value="Kinesin motor domain"/>
    <property type="match status" value="1"/>
</dbReference>
<feature type="coiled-coil region" evidence="8">
    <location>
        <begin position="633"/>
        <end position="747"/>
    </location>
</feature>
<reference evidence="11 12" key="1">
    <citation type="journal article" date="2017" name="Nature">
        <title>The Apostasia genome and the evolution of orchids.</title>
        <authorList>
            <person name="Zhang G.Q."/>
            <person name="Liu K.W."/>
            <person name="Li Z."/>
            <person name="Lohaus R."/>
            <person name="Hsiao Y.Y."/>
            <person name="Niu S.C."/>
            <person name="Wang J.Y."/>
            <person name="Lin Y.C."/>
            <person name="Xu Q."/>
            <person name="Chen L.J."/>
            <person name="Yoshida K."/>
            <person name="Fujiwara S."/>
            <person name="Wang Z.W."/>
            <person name="Zhang Y.Q."/>
            <person name="Mitsuda N."/>
            <person name="Wang M."/>
            <person name="Liu G.H."/>
            <person name="Pecoraro L."/>
            <person name="Huang H.X."/>
            <person name="Xiao X.J."/>
            <person name="Lin M."/>
            <person name="Wu X.Y."/>
            <person name="Wu W.L."/>
            <person name="Chen Y.Y."/>
            <person name="Chang S.B."/>
            <person name="Sakamoto S."/>
            <person name="Ohme-Takagi M."/>
            <person name="Yagi M."/>
            <person name="Zeng S.J."/>
            <person name="Shen C.Y."/>
            <person name="Yeh C.M."/>
            <person name="Luo Y.B."/>
            <person name="Tsai W.C."/>
            <person name="Van de Peer Y."/>
            <person name="Liu Z.J."/>
        </authorList>
    </citation>
    <scope>NUCLEOTIDE SEQUENCE [LARGE SCALE GENOMIC DNA]</scope>
    <source>
        <strain evidence="12">cv. Shenzhen</strain>
        <tissue evidence="11">Stem</tissue>
    </source>
</reference>
<accession>A0A2I0B304</accession>
<evidence type="ECO:0000256" key="7">
    <source>
        <dbReference type="PROSITE-ProRule" id="PRU00782"/>
    </source>
</evidence>
<dbReference type="Pfam" id="PF00612">
    <property type="entry name" value="IQ"/>
    <property type="match status" value="4"/>
</dbReference>
<dbReference type="InterPro" id="IPR002710">
    <property type="entry name" value="Dilute_dom"/>
</dbReference>
<keyword evidence="5" id="KW-0505">Motor protein</keyword>
<dbReference type="PROSITE" id="PS51456">
    <property type="entry name" value="MYOSIN_MOTOR"/>
    <property type="match status" value="1"/>
</dbReference>
<dbReference type="PROSITE" id="PS50096">
    <property type="entry name" value="IQ"/>
    <property type="match status" value="2"/>
</dbReference>
<dbReference type="Gene3D" id="3.30.70.1590">
    <property type="match status" value="1"/>
</dbReference>
<evidence type="ECO:0000259" key="10">
    <source>
        <dbReference type="PROSITE" id="PS51456"/>
    </source>
</evidence>
<dbReference type="PROSITE" id="PS51126">
    <property type="entry name" value="DILUTE"/>
    <property type="match status" value="1"/>
</dbReference>
<comment type="caution">
    <text evidence="7">Lacks conserved residue(s) required for the propagation of feature annotation.</text>
</comment>
<dbReference type="AlphaFoldDB" id="A0A2I0B304"/>
<gene>
    <name evidence="11" type="ORF">AXF42_Ash015055</name>
</gene>
<evidence type="ECO:0000256" key="4">
    <source>
        <dbReference type="ARBA" id="ARBA00023123"/>
    </source>
</evidence>
<dbReference type="Pfam" id="PF01843">
    <property type="entry name" value="DIL"/>
    <property type="match status" value="1"/>
</dbReference>